<gene>
    <name evidence="5" type="ORF">V6R90_13615</name>
</gene>
<comment type="caution">
    <text evidence="5">The sequence shown here is derived from an EMBL/GenBank/DDBJ whole genome shotgun (WGS) entry which is preliminary data.</text>
</comment>
<evidence type="ECO:0000313" key="6">
    <source>
        <dbReference type="Proteomes" id="UP001482520"/>
    </source>
</evidence>
<evidence type="ECO:0000313" key="5">
    <source>
        <dbReference type="EMBL" id="MEQ7848319.1"/>
    </source>
</evidence>
<keyword evidence="2" id="KW-0288">FMN</keyword>
<organism evidence="5 6">
    <name type="scientific">Nocardioides kribbensis</name>
    <dbReference type="NCBI Taxonomy" id="305517"/>
    <lineage>
        <taxon>Bacteria</taxon>
        <taxon>Bacillati</taxon>
        <taxon>Actinomycetota</taxon>
        <taxon>Actinomycetes</taxon>
        <taxon>Propionibacteriales</taxon>
        <taxon>Nocardioidaceae</taxon>
        <taxon>Nocardioides</taxon>
    </lineage>
</organism>
<accession>A0ABV1P0P0</accession>
<proteinExistence type="predicted"/>
<evidence type="ECO:0000256" key="1">
    <source>
        <dbReference type="ARBA" id="ARBA00022630"/>
    </source>
</evidence>
<dbReference type="EC" id="1.-.-.-" evidence="5"/>
<evidence type="ECO:0000259" key="4">
    <source>
        <dbReference type="Pfam" id="PF03358"/>
    </source>
</evidence>
<dbReference type="InterPro" id="IPR029039">
    <property type="entry name" value="Flavoprotein-like_sf"/>
</dbReference>
<reference evidence="5 6" key="1">
    <citation type="submission" date="2024-02" db="EMBL/GenBank/DDBJ databases">
        <title>Full genome sequence of Nocardioides kribbensis.</title>
        <authorList>
            <person name="Poletto B.L."/>
            <person name="Silva G."/>
            <person name="Galante D."/>
            <person name="Campos K.R."/>
            <person name="Santos M.B.N."/>
            <person name="Sacchi C.T."/>
        </authorList>
    </citation>
    <scope>NUCLEOTIDE SEQUENCE [LARGE SCALE GENOMIC DNA]</scope>
    <source>
        <strain evidence="5 6">O4R</strain>
    </source>
</reference>
<dbReference type="RefSeq" id="WP_349499644.1">
    <property type="nucleotide sequence ID" value="NZ_JBEFCW010000429.1"/>
</dbReference>
<dbReference type="EMBL" id="JBEGDP010000015">
    <property type="protein sequence ID" value="MEQ7848319.1"/>
    <property type="molecule type" value="Genomic_DNA"/>
</dbReference>
<evidence type="ECO:0000256" key="2">
    <source>
        <dbReference type="ARBA" id="ARBA00022643"/>
    </source>
</evidence>
<feature type="domain" description="NADPH-dependent FMN reductase-like" evidence="4">
    <location>
        <begin position="5"/>
        <end position="144"/>
    </location>
</feature>
<keyword evidence="6" id="KW-1185">Reference proteome</keyword>
<sequence>MTARPRVAVVVGNPKPRSRTLGAATLLARELSGEEPDLTVDLAELGPALLDWSSAVVADLVEAVGEADLVVVACPTYKATYTGLLKLFLDRFAGGTGLRGVAVPLMLGAGPAHALAPELTLRPVLTELGATVPVRGLYVLDQHHDDPAAYADWLATARPRVAALLDPAPHLALHPHLPTGAPA</sequence>
<name>A0ABV1P0P0_9ACTN</name>
<dbReference type="PANTHER" id="PTHR43408">
    <property type="entry name" value="FMN REDUCTASE (NADPH)"/>
    <property type="match status" value="1"/>
</dbReference>
<dbReference type="InterPro" id="IPR005025">
    <property type="entry name" value="FMN_Rdtase-like_dom"/>
</dbReference>
<dbReference type="PANTHER" id="PTHR43408:SF1">
    <property type="entry name" value="FMN REDUCTASE (NADPH)"/>
    <property type="match status" value="1"/>
</dbReference>
<protein>
    <submittedName>
        <fullName evidence="5">NAD(P)H-dependent oxidoreductase</fullName>
        <ecNumber evidence="5">1.-.-.-</ecNumber>
    </submittedName>
</protein>
<keyword evidence="1" id="KW-0285">Flavoprotein</keyword>
<dbReference type="InterPro" id="IPR051814">
    <property type="entry name" value="NAD(P)H-dep_FMN_reductase"/>
</dbReference>
<keyword evidence="3 5" id="KW-0560">Oxidoreductase</keyword>
<dbReference type="Proteomes" id="UP001482520">
    <property type="component" value="Unassembled WGS sequence"/>
</dbReference>
<dbReference type="Gene3D" id="3.40.50.360">
    <property type="match status" value="1"/>
</dbReference>
<dbReference type="GO" id="GO:0016491">
    <property type="term" value="F:oxidoreductase activity"/>
    <property type="evidence" value="ECO:0007669"/>
    <property type="project" value="UniProtKB-KW"/>
</dbReference>
<dbReference type="Pfam" id="PF03358">
    <property type="entry name" value="FMN_red"/>
    <property type="match status" value="1"/>
</dbReference>
<evidence type="ECO:0000256" key="3">
    <source>
        <dbReference type="ARBA" id="ARBA00023002"/>
    </source>
</evidence>
<dbReference type="SUPFAM" id="SSF52218">
    <property type="entry name" value="Flavoproteins"/>
    <property type="match status" value="1"/>
</dbReference>